<accession>A0A2U8H1U9</accession>
<dbReference type="GO" id="GO:0006207">
    <property type="term" value="P:'de novo' pyrimidine nucleobase biosynthetic process"/>
    <property type="evidence" value="ECO:0007669"/>
    <property type="project" value="TreeGrafter"/>
</dbReference>
<evidence type="ECO:0000256" key="6">
    <source>
        <dbReference type="ARBA" id="ARBA00022801"/>
    </source>
</evidence>
<feature type="binding site" evidence="10">
    <location>
        <position position="136"/>
    </location>
    <ligand>
        <name>substrate</name>
    </ligand>
</feature>
<feature type="binding site" evidence="10">
    <location>
        <position position="41"/>
    </location>
    <ligand>
        <name>substrate</name>
    </ligand>
</feature>
<evidence type="ECO:0000313" key="12">
    <source>
        <dbReference type="Proteomes" id="UP000244902"/>
    </source>
</evidence>
<dbReference type="EMBL" id="CP022188">
    <property type="protein sequence ID" value="AWI79684.1"/>
    <property type="molecule type" value="Genomic_DNA"/>
</dbReference>
<feature type="binding site" evidence="10">
    <location>
        <position position="136"/>
    </location>
    <ligand>
        <name>Zn(2+)</name>
        <dbReference type="ChEBI" id="CHEBI:29105"/>
        <label>2</label>
    </ligand>
</feature>
<dbReference type="GO" id="GO:0005829">
    <property type="term" value="C:cytosol"/>
    <property type="evidence" value="ECO:0007669"/>
    <property type="project" value="TreeGrafter"/>
</dbReference>
<feature type="binding site" evidence="10">
    <location>
        <position position="247"/>
    </location>
    <ligand>
        <name>Zn(2+)</name>
        <dbReference type="ChEBI" id="CHEBI:29105"/>
        <label>1</label>
    </ligand>
</feature>
<comment type="function">
    <text evidence="1 10">Catalyzes the reversible cyclization of carbamoyl aspartate to dihydroorotate.</text>
</comment>
<dbReference type="PANTHER" id="PTHR43137:SF1">
    <property type="entry name" value="DIHYDROOROTASE"/>
    <property type="match status" value="1"/>
</dbReference>
<keyword evidence="5 10" id="KW-0479">Metal-binding</keyword>
<sequence>MHTITLTRPDDWHLHVRDGDALATVVPHTAQRFGRALIMPNLRPPVTTTEQALAYRERILAAVPQGVRFEPLMSLYLTDNMPPDEIDRAKASGAIVAAKLYPAGATTNSDAGVTSIDKVYSVLERMEACGMVLCVHGEVTAGDVDVFDRERVFIERVLSPVVRRFPGLKVVFEHITTAEAAQFVRAAGAHVGATVTAHHLLLNRNAIFAGGIRPHHYCLPILKRETHRQALVEAVTSGNPRFFLGTDSAPHARSAKESACGCAGCYTAHAGIELYAEVFEAAGALDRLEAFASLNGPAFYGLKPNPERITLQRETWQVPESYGYLGADPLVPLRAGESVAWKLVP</sequence>
<evidence type="ECO:0000313" key="11">
    <source>
        <dbReference type="EMBL" id="AWI79684.1"/>
    </source>
</evidence>
<feature type="binding site" description="via carbamate group" evidence="10">
    <location>
        <position position="99"/>
    </location>
    <ligand>
        <name>Zn(2+)</name>
        <dbReference type="ChEBI" id="CHEBI:29105"/>
        <label>2</label>
    </ligand>
</feature>
<dbReference type="OrthoDB" id="9808095at2"/>
<dbReference type="AlphaFoldDB" id="A0A2U8H1U9"/>
<dbReference type="PROSITE" id="PS00482">
    <property type="entry name" value="DIHYDROOROTASE_1"/>
    <property type="match status" value="1"/>
</dbReference>
<evidence type="ECO:0000256" key="7">
    <source>
        <dbReference type="ARBA" id="ARBA00022833"/>
    </source>
</evidence>
<dbReference type="InterPro" id="IPR004721">
    <property type="entry name" value="DHOdimr"/>
</dbReference>
<keyword evidence="7 10" id="KW-0862">Zinc</keyword>
<proteinExistence type="inferred from homology"/>
<comment type="cofactor">
    <cofactor evidence="10">
        <name>Zn(2+)</name>
        <dbReference type="ChEBI" id="CHEBI:29105"/>
    </cofactor>
    <text evidence="10">Binds 2 Zn(2+) ions per subunit.</text>
</comment>
<reference evidence="11 12" key="1">
    <citation type="submission" date="2017-06" db="EMBL/GenBank/DDBJ databases">
        <title>Azoarcus sp. TSNA42 complete genome sequence.</title>
        <authorList>
            <person name="Woo J.-H."/>
            <person name="Kim H.-S."/>
        </authorList>
    </citation>
    <scope>NUCLEOTIDE SEQUENCE [LARGE SCALE GENOMIC DNA]</scope>
    <source>
        <strain evidence="11 12">TSNA42</strain>
    </source>
</reference>
<gene>
    <name evidence="10" type="primary">pyrC</name>
    <name evidence="11" type="ORF">CEW87_10045</name>
</gene>
<keyword evidence="8 10" id="KW-0665">Pyrimidine biosynthesis</keyword>
<comment type="subunit">
    <text evidence="10">Homodimer.</text>
</comment>
<organism evidence="11 12">
    <name type="scientific">Parazoarcus communis</name>
    <dbReference type="NCBI Taxonomy" id="41977"/>
    <lineage>
        <taxon>Bacteria</taxon>
        <taxon>Pseudomonadati</taxon>
        <taxon>Pseudomonadota</taxon>
        <taxon>Betaproteobacteria</taxon>
        <taxon>Rhodocyclales</taxon>
        <taxon>Zoogloeaceae</taxon>
        <taxon>Parazoarcus</taxon>
    </lineage>
</organism>
<evidence type="ECO:0000256" key="2">
    <source>
        <dbReference type="ARBA" id="ARBA00004880"/>
    </source>
</evidence>
<dbReference type="UniPathway" id="UPA00070">
    <property type="reaction ID" value="UER00117"/>
</dbReference>
<evidence type="ECO:0000256" key="5">
    <source>
        <dbReference type="ARBA" id="ARBA00022723"/>
    </source>
</evidence>
<dbReference type="InterPro" id="IPR002195">
    <property type="entry name" value="Dihydroorotase_CS"/>
</dbReference>
<dbReference type="GO" id="GO:0004151">
    <property type="term" value="F:dihydroorotase activity"/>
    <property type="evidence" value="ECO:0007669"/>
    <property type="project" value="UniProtKB-UniRule"/>
</dbReference>
<comment type="similarity">
    <text evidence="3 10">Belongs to the metallo-dependent hydrolases superfamily. DHOase family. Class II DHOase subfamily.</text>
</comment>
<dbReference type="GO" id="GO:0044205">
    <property type="term" value="P:'de novo' UMP biosynthetic process"/>
    <property type="evidence" value="ECO:0007669"/>
    <property type="project" value="UniProtKB-UniRule"/>
</dbReference>
<feature type="active site" evidence="10">
    <location>
        <position position="247"/>
    </location>
</feature>
<evidence type="ECO:0000256" key="1">
    <source>
        <dbReference type="ARBA" id="ARBA00002368"/>
    </source>
</evidence>
<feature type="modified residue" description="N6-carboxylysine" evidence="10">
    <location>
        <position position="99"/>
    </location>
</feature>
<feature type="binding site" evidence="10">
    <location>
        <position position="174"/>
    </location>
    <ligand>
        <name>Zn(2+)</name>
        <dbReference type="ChEBI" id="CHEBI:29105"/>
        <label>2</label>
    </ligand>
</feature>
<comment type="pathway">
    <text evidence="2 10">Pyrimidine metabolism; UMP biosynthesis via de novo pathway; (S)-dihydroorotate from bicarbonate: step 3/3.</text>
</comment>
<evidence type="ECO:0000256" key="3">
    <source>
        <dbReference type="ARBA" id="ARBA00005631"/>
    </source>
</evidence>
<comment type="catalytic activity">
    <reaction evidence="9 10">
        <text>(S)-dihydroorotate + H2O = N-carbamoyl-L-aspartate + H(+)</text>
        <dbReference type="Rhea" id="RHEA:24296"/>
        <dbReference type="ChEBI" id="CHEBI:15377"/>
        <dbReference type="ChEBI" id="CHEBI:15378"/>
        <dbReference type="ChEBI" id="CHEBI:30864"/>
        <dbReference type="ChEBI" id="CHEBI:32814"/>
        <dbReference type="EC" id="3.5.2.3"/>
    </reaction>
</comment>
<dbReference type="HAMAP" id="MF_00219">
    <property type="entry name" value="PyrC_classII"/>
    <property type="match status" value="1"/>
</dbReference>
<feature type="binding site" description="via carbamate group" evidence="10">
    <location>
        <position position="99"/>
    </location>
    <ligand>
        <name>Zn(2+)</name>
        <dbReference type="ChEBI" id="CHEBI:29105"/>
        <label>1</label>
    </ligand>
</feature>
<dbReference type="NCBIfam" id="TIGR00856">
    <property type="entry name" value="pyrC_dimer"/>
    <property type="match status" value="1"/>
</dbReference>
<dbReference type="InterPro" id="IPR032466">
    <property type="entry name" value="Metal_Hydrolase"/>
</dbReference>
<feature type="binding site" evidence="10">
    <location>
        <begin position="15"/>
        <end position="17"/>
    </location>
    <ligand>
        <name>substrate</name>
    </ligand>
</feature>
<keyword evidence="6 10" id="KW-0378">Hydrolase</keyword>
<dbReference type="RefSeq" id="WP_108972715.1">
    <property type="nucleotide sequence ID" value="NZ_CP022188.1"/>
</dbReference>
<dbReference type="SUPFAM" id="SSF51556">
    <property type="entry name" value="Metallo-dependent hydrolases"/>
    <property type="match status" value="1"/>
</dbReference>
<dbReference type="PROSITE" id="PS00483">
    <property type="entry name" value="DIHYDROOROTASE_2"/>
    <property type="match status" value="1"/>
</dbReference>
<dbReference type="GO" id="GO:0008270">
    <property type="term" value="F:zinc ion binding"/>
    <property type="evidence" value="ECO:0007669"/>
    <property type="project" value="UniProtKB-UniRule"/>
</dbReference>
<dbReference type="PANTHER" id="PTHR43137">
    <property type="entry name" value="DIHYDROOROTASE"/>
    <property type="match status" value="1"/>
</dbReference>
<dbReference type="Gene3D" id="3.20.20.140">
    <property type="entry name" value="Metal-dependent hydrolases"/>
    <property type="match status" value="1"/>
</dbReference>
<feature type="binding site" evidence="10">
    <location>
        <position position="13"/>
    </location>
    <ligand>
        <name>Zn(2+)</name>
        <dbReference type="ChEBI" id="CHEBI:29105"/>
        <label>1</label>
    </ligand>
</feature>
<feature type="binding site" evidence="10">
    <location>
        <position position="219"/>
    </location>
    <ligand>
        <name>substrate</name>
    </ligand>
</feature>
<dbReference type="FunFam" id="3.20.20.140:FF:000006">
    <property type="entry name" value="Dihydroorotase"/>
    <property type="match status" value="1"/>
</dbReference>
<dbReference type="EC" id="3.5.2.3" evidence="4 10"/>
<evidence type="ECO:0000256" key="9">
    <source>
        <dbReference type="ARBA" id="ARBA00048492"/>
    </source>
</evidence>
<dbReference type="CDD" id="cd01294">
    <property type="entry name" value="DHOase"/>
    <property type="match status" value="1"/>
</dbReference>
<evidence type="ECO:0000256" key="8">
    <source>
        <dbReference type="ARBA" id="ARBA00022975"/>
    </source>
</evidence>
<dbReference type="Proteomes" id="UP000244902">
    <property type="component" value="Chromosome"/>
</dbReference>
<evidence type="ECO:0000256" key="10">
    <source>
        <dbReference type="HAMAP-Rule" id="MF_00219"/>
    </source>
</evidence>
<dbReference type="PIRSF" id="PIRSF001237">
    <property type="entry name" value="DHOdimr"/>
    <property type="match status" value="1"/>
</dbReference>
<evidence type="ECO:0000256" key="4">
    <source>
        <dbReference type="ARBA" id="ARBA00012860"/>
    </source>
</evidence>
<feature type="binding site" evidence="10">
    <location>
        <position position="15"/>
    </location>
    <ligand>
        <name>Zn(2+)</name>
        <dbReference type="ChEBI" id="CHEBI:29105"/>
        <label>1</label>
    </ligand>
</feature>
<protein>
    <recommendedName>
        <fullName evidence="4 10">Dihydroorotase</fullName>
        <shortName evidence="10">DHOase</shortName>
        <ecNumber evidence="4 10">3.5.2.3</ecNumber>
    </recommendedName>
</protein>
<feature type="binding site" evidence="10">
    <location>
        <position position="251"/>
    </location>
    <ligand>
        <name>substrate</name>
    </ligand>
</feature>
<feature type="binding site" evidence="10">
    <location>
        <position position="263"/>
    </location>
    <ligand>
        <name>substrate</name>
    </ligand>
</feature>
<name>A0A2U8H1U9_9RHOO</name>